<keyword evidence="1" id="KW-1133">Transmembrane helix</keyword>
<proteinExistence type="predicted"/>
<evidence type="ECO:0000313" key="3">
    <source>
        <dbReference type="Proteomes" id="UP001241072"/>
    </source>
</evidence>
<dbReference type="RefSeq" id="WP_305002654.1">
    <property type="nucleotide sequence ID" value="NZ_JAUQUB010000001.1"/>
</dbReference>
<comment type="caution">
    <text evidence="2">The sequence shown here is derived from an EMBL/GenBank/DDBJ whole genome shotgun (WGS) entry which is preliminary data.</text>
</comment>
<reference evidence="2 3" key="1">
    <citation type="submission" date="2023-07" db="EMBL/GenBank/DDBJ databases">
        <title>Protaetiibacter sp. nov WY-16 isolated from soil.</title>
        <authorList>
            <person name="Liu B."/>
            <person name="Wan Y."/>
        </authorList>
    </citation>
    <scope>NUCLEOTIDE SEQUENCE [LARGE SCALE GENOMIC DNA]</scope>
    <source>
        <strain evidence="2 3">WY-16</strain>
    </source>
</reference>
<evidence type="ECO:0000313" key="2">
    <source>
        <dbReference type="EMBL" id="MDO7882275.1"/>
    </source>
</evidence>
<dbReference type="InterPro" id="IPR011044">
    <property type="entry name" value="Quino_amine_DH_bsu"/>
</dbReference>
<sequence>MSRTSFSRRAAAHYFTRAFAWVTGVLVALCAVFLTLAYFQGPKLADAQLDARAAIEQPDQQLRLFLNQPVADVGADQVSVEPAVGTSVSSSGDVLAIQFEAPLRYATEYTVTVADVRSTTLPQPATITYRFTTPTPELYYLDRGDPVDEIVRTGLMGSDREVAYSGESIQSFATTGQVLVVASLESDTSSRLDLVSLSDGAVEQLRLPAEGLVSDLEVSDVGSVVAFTFTPAVRDTADVLGGRRVLLIDLESGRDVMPVGDLGGAPLPVTDWRFVPGTTSLVVQGVEETVFVVDSAPGSVPVPLGRYTELVSVSRDGSLLAARGTLGGVFVSLADGAEEPYEPSLIEGGQPFVGQFERLADGSVIEKAALQTTDGRFVVVVAVDDGSSGRIVYQTPNLAGSIEEFRVSPNGQYVAIEVVPVVADSVSDGYAENPRSTTITTVIVDIDSGLVVRSVEGFDLAW</sequence>
<organism evidence="2 3">
    <name type="scientific">Antiquaquibacter soli</name>
    <dbReference type="NCBI Taxonomy" id="3064523"/>
    <lineage>
        <taxon>Bacteria</taxon>
        <taxon>Bacillati</taxon>
        <taxon>Actinomycetota</taxon>
        <taxon>Actinomycetes</taxon>
        <taxon>Micrococcales</taxon>
        <taxon>Microbacteriaceae</taxon>
        <taxon>Antiquaquibacter</taxon>
    </lineage>
</organism>
<keyword evidence="1" id="KW-0812">Transmembrane</keyword>
<keyword evidence="1" id="KW-0472">Membrane</keyword>
<dbReference type="Proteomes" id="UP001241072">
    <property type="component" value="Unassembled WGS sequence"/>
</dbReference>
<dbReference type="SUPFAM" id="SSF50969">
    <property type="entry name" value="YVTN repeat-like/Quinoprotein amine dehydrogenase"/>
    <property type="match status" value="1"/>
</dbReference>
<protein>
    <submittedName>
        <fullName evidence="2">Ig-like domain-containing protein</fullName>
    </submittedName>
</protein>
<gene>
    <name evidence="2" type="ORF">Q5716_08570</name>
</gene>
<feature type="transmembrane region" description="Helical" evidence="1">
    <location>
        <begin position="20"/>
        <end position="39"/>
    </location>
</feature>
<accession>A0ABT9BMQ1</accession>
<name>A0ABT9BMQ1_9MICO</name>
<dbReference type="EMBL" id="JAUQUB010000001">
    <property type="protein sequence ID" value="MDO7882275.1"/>
    <property type="molecule type" value="Genomic_DNA"/>
</dbReference>
<evidence type="ECO:0000256" key="1">
    <source>
        <dbReference type="SAM" id="Phobius"/>
    </source>
</evidence>
<keyword evidence="3" id="KW-1185">Reference proteome</keyword>